<evidence type="ECO:0000313" key="3">
    <source>
        <dbReference type="EMBL" id="GIQ63402.1"/>
    </source>
</evidence>
<evidence type="ECO:0000259" key="2">
    <source>
        <dbReference type="Pfam" id="PF14285"/>
    </source>
</evidence>
<gene>
    <name evidence="3" type="ORF">PACILC2_19700</name>
</gene>
<dbReference type="EMBL" id="BOVJ01000062">
    <property type="protein sequence ID" value="GIQ63402.1"/>
    <property type="molecule type" value="Genomic_DNA"/>
</dbReference>
<sequence>MSETNNLMNQKALQEEYEDIKIKLLMTRFAELEGKKLIEENEELSKESFYLPSAKEKQRFIRRLNFHFTLFNFKRVAKRLFHKRFRKIAIFTPVFLILLLTTFLSVEAFRVKLLNLYIQIEKEYTTIRLEEEMNQLPVHLQIEWNNAYVPTKVPEGYHITGVSSNQNIKSIEYENESQGFIMFQQNNRNSGINVDTEGADEVSRLTLHGHDGLFVHKKDVMTVVWKDEAHLFLILGSSTDLSKEEMIEMAQSVTLIK</sequence>
<dbReference type="RefSeq" id="WP_213528585.1">
    <property type="nucleotide sequence ID" value="NZ_BOVJ01000062.1"/>
</dbReference>
<keyword evidence="1" id="KW-0472">Membrane</keyword>
<comment type="caution">
    <text evidence="3">The sequence shown here is derived from an EMBL/GenBank/DDBJ whole genome shotgun (WGS) entry which is preliminary data.</text>
</comment>
<accession>A0ABQ4N5F5</accession>
<dbReference type="Proteomes" id="UP000680304">
    <property type="component" value="Unassembled WGS sequence"/>
</dbReference>
<keyword evidence="1" id="KW-1133">Transmembrane helix</keyword>
<evidence type="ECO:0000313" key="4">
    <source>
        <dbReference type="Proteomes" id="UP000680304"/>
    </source>
</evidence>
<feature type="domain" description="DUF4367" evidence="2">
    <location>
        <begin position="148"/>
        <end position="253"/>
    </location>
</feature>
<organism evidence="3 4">
    <name type="scientific">Paenibacillus cisolokensis</name>
    <dbReference type="NCBI Taxonomy" id="1658519"/>
    <lineage>
        <taxon>Bacteria</taxon>
        <taxon>Bacillati</taxon>
        <taxon>Bacillota</taxon>
        <taxon>Bacilli</taxon>
        <taxon>Bacillales</taxon>
        <taxon>Paenibacillaceae</taxon>
        <taxon>Paenibacillus</taxon>
    </lineage>
</organism>
<feature type="transmembrane region" description="Helical" evidence="1">
    <location>
        <begin position="88"/>
        <end position="106"/>
    </location>
</feature>
<evidence type="ECO:0000256" key="1">
    <source>
        <dbReference type="SAM" id="Phobius"/>
    </source>
</evidence>
<protein>
    <recommendedName>
        <fullName evidence="2">DUF4367 domain-containing protein</fullName>
    </recommendedName>
</protein>
<keyword evidence="1" id="KW-0812">Transmembrane</keyword>
<dbReference type="InterPro" id="IPR025377">
    <property type="entry name" value="DUF4367"/>
</dbReference>
<proteinExistence type="predicted"/>
<name>A0ABQ4N5F5_9BACL</name>
<reference evidence="3 4" key="1">
    <citation type="submission" date="2021-04" db="EMBL/GenBank/DDBJ databases">
        <title>Draft genome sequence of Paenibacillus cisolokensis, LC2-13A.</title>
        <authorList>
            <person name="Uke A."/>
            <person name="Chhe C."/>
            <person name="Baramee S."/>
            <person name="Kosugi A."/>
        </authorList>
    </citation>
    <scope>NUCLEOTIDE SEQUENCE [LARGE SCALE GENOMIC DNA]</scope>
    <source>
        <strain evidence="3 4">LC2-13A</strain>
    </source>
</reference>
<dbReference type="Pfam" id="PF14285">
    <property type="entry name" value="DUF4367"/>
    <property type="match status" value="1"/>
</dbReference>
<keyword evidence="4" id="KW-1185">Reference proteome</keyword>